<name>A0ABU8HHV1_9BACI</name>
<keyword evidence="3" id="KW-1185">Reference proteome</keyword>
<evidence type="ECO:0000256" key="1">
    <source>
        <dbReference type="SAM" id="Phobius"/>
    </source>
</evidence>
<dbReference type="InterPro" id="IPR025028">
    <property type="entry name" value="DUF3951"/>
</dbReference>
<comment type="caution">
    <text evidence="2">The sequence shown here is derived from an EMBL/GenBank/DDBJ whole genome shotgun (WGS) entry which is preliminary data.</text>
</comment>
<dbReference type="Proteomes" id="UP001312865">
    <property type="component" value="Unassembled WGS sequence"/>
</dbReference>
<protein>
    <submittedName>
        <fullName evidence="2">DUF3951 domain-containing protein</fullName>
    </submittedName>
</protein>
<evidence type="ECO:0000313" key="2">
    <source>
        <dbReference type="EMBL" id="MEI5908744.1"/>
    </source>
</evidence>
<organism evidence="2 3">
    <name type="scientific">Bacillus spongiae</name>
    <dbReference type="NCBI Taxonomy" id="2683610"/>
    <lineage>
        <taxon>Bacteria</taxon>
        <taxon>Bacillati</taxon>
        <taxon>Bacillota</taxon>
        <taxon>Bacilli</taxon>
        <taxon>Bacillales</taxon>
        <taxon>Bacillaceae</taxon>
        <taxon>Bacillus</taxon>
    </lineage>
</organism>
<proteinExistence type="predicted"/>
<sequence>MNPINFMAIGLPIVIVILVLIVFYKVFFKKRSVTLFYTPFDDITGQTEVEFHEEKEVLAEAEGQSDDKN</sequence>
<reference evidence="2 3" key="1">
    <citation type="journal article" date="2018" name="J. Microbiol.">
        <title>Bacillus spongiae sp. nov., isolated from sponge of Jeju Island.</title>
        <authorList>
            <person name="Lee G.E."/>
            <person name="Im W.T."/>
            <person name="Park J.S."/>
        </authorList>
    </citation>
    <scope>NUCLEOTIDE SEQUENCE [LARGE SCALE GENOMIC DNA]</scope>
    <source>
        <strain evidence="2 3">135PIL107-10</strain>
    </source>
</reference>
<keyword evidence="1" id="KW-0472">Membrane</keyword>
<feature type="transmembrane region" description="Helical" evidence="1">
    <location>
        <begin position="6"/>
        <end position="27"/>
    </location>
</feature>
<evidence type="ECO:0000313" key="3">
    <source>
        <dbReference type="Proteomes" id="UP001312865"/>
    </source>
</evidence>
<accession>A0ABU8HHV1</accession>
<keyword evidence="1" id="KW-1133">Transmembrane helix</keyword>
<gene>
    <name evidence="2" type="ORF">WAK64_16985</name>
</gene>
<dbReference type="Pfam" id="PF13131">
    <property type="entry name" value="DUF3951"/>
    <property type="match status" value="1"/>
</dbReference>
<dbReference type="EMBL" id="JBBAXC010000015">
    <property type="protein sequence ID" value="MEI5908744.1"/>
    <property type="molecule type" value="Genomic_DNA"/>
</dbReference>
<keyword evidence="1" id="KW-0812">Transmembrane</keyword>
<dbReference type="RefSeq" id="WP_336588191.1">
    <property type="nucleotide sequence ID" value="NZ_JBBAXC010000015.1"/>
</dbReference>